<protein>
    <submittedName>
        <fullName evidence="1">Uncharacterized protein</fullName>
    </submittedName>
</protein>
<name>A0A026WUF3_OOCBI</name>
<reference evidence="1 2" key="1">
    <citation type="journal article" date="2014" name="Curr. Biol.">
        <title>The genome of the clonal raider ant Cerapachys biroi.</title>
        <authorList>
            <person name="Oxley P.R."/>
            <person name="Ji L."/>
            <person name="Fetter-Pruneda I."/>
            <person name="McKenzie S.K."/>
            <person name="Li C."/>
            <person name="Hu H."/>
            <person name="Zhang G."/>
            <person name="Kronauer D.J."/>
        </authorList>
    </citation>
    <scope>NUCLEOTIDE SEQUENCE [LARGE SCALE GENOMIC DNA]</scope>
</reference>
<dbReference type="Proteomes" id="UP000053097">
    <property type="component" value="Unassembled WGS sequence"/>
</dbReference>
<dbReference type="EMBL" id="KK107099">
    <property type="protein sequence ID" value="EZA59670.1"/>
    <property type="molecule type" value="Genomic_DNA"/>
</dbReference>
<accession>A0A026WUF3</accession>
<proteinExistence type="predicted"/>
<sequence>MHVRCTMPRYSKYISDLRILFPRATAKLLREGEGDVLTRFDYVQLCERITLPFRKVVLSDTMEFDKT</sequence>
<gene>
    <name evidence="1" type="ORF">X777_16653</name>
</gene>
<organism evidence="1 2">
    <name type="scientific">Ooceraea biroi</name>
    <name type="common">Clonal raider ant</name>
    <name type="synonym">Cerapachys biroi</name>
    <dbReference type="NCBI Taxonomy" id="2015173"/>
    <lineage>
        <taxon>Eukaryota</taxon>
        <taxon>Metazoa</taxon>
        <taxon>Ecdysozoa</taxon>
        <taxon>Arthropoda</taxon>
        <taxon>Hexapoda</taxon>
        <taxon>Insecta</taxon>
        <taxon>Pterygota</taxon>
        <taxon>Neoptera</taxon>
        <taxon>Endopterygota</taxon>
        <taxon>Hymenoptera</taxon>
        <taxon>Apocrita</taxon>
        <taxon>Aculeata</taxon>
        <taxon>Formicoidea</taxon>
        <taxon>Formicidae</taxon>
        <taxon>Dorylinae</taxon>
        <taxon>Ooceraea</taxon>
    </lineage>
</organism>
<evidence type="ECO:0000313" key="2">
    <source>
        <dbReference type="Proteomes" id="UP000053097"/>
    </source>
</evidence>
<evidence type="ECO:0000313" key="1">
    <source>
        <dbReference type="EMBL" id="EZA59670.1"/>
    </source>
</evidence>
<keyword evidence="2" id="KW-1185">Reference proteome</keyword>
<dbReference type="AlphaFoldDB" id="A0A026WUF3"/>